<keyword evidence="2 6" id="KW-0812">Transmembrane</keyword>
<feature type="transmembrane region" description="Helical" evidence="6">
    <location>
        <begin position="217"/>
        <end position="241"/>
    </location>
</feature>
<dbReference type="PROSITE" id="PS50262">
    <property type="entry name" value="G_PROTEIN_RECEP_F1_2"/>
    <property type="match status" value="1"/>
</dbReference>
<evidence type="ECO:0000256" key="4">
    <source>
        <dbReference type="ARBA" id="ARBA00023136"/>
    </source>
</evidence>
<feature type="transmembrane region" description="Helical" evidence="6">
    <location>
        <begin position="274"/>
        <end position="297"/>
    </location>
</feature>
<dbReference type="PANTHER" id="PTHR46641:SF18">
    <property type="entry name" value="G-PROTEIN COUPLED RECEPTORS FAMILY 1 PROFILE DOMAIN-CONTAINING PROTEIN"/>
    <property type="match status" value="1"/>
</dbReference>
<evidence type="ECO:0000313" key="8">
    <source>
        <dbReference type="EMBL" id="CEK70301.1"/>
    </source>
</evidence>
<feature type="domain" description="G-protein coupled receptors family 1 profile" evidence="7">
    <location>
        <begin position="63"/>
        <end position="333"/>
    </location>
</feature>
<reference evidence="8" key="1">
    <citation type="submission" date="2014-12" db="EMBL/GenBank/DDBJ databases">
        <title>Insight into the proteome of Arion vulgaris.</title>
        <authorList>
            <person name="Aradska J."/>
            <person name="Bulat T."/>
            <person name="Smidak R."/>
            <person name="Sarate P."/>
            <person name="Gangsoo J."/>
            <person name="Sialana F."/>
            <person name="Bilban M."/>
            <person name="Lubec G."/>
        </authorList>
    </citation>
    <scope>NUCLEOTIDE SEQUENCE</scope>
    <source>
        <tissue evidence="8">Skin</tissue>
    </source>
</reference>
<evidence type="ECO:0000256" key="5">
    <source>
        <dbReference type="SAM" id="MobiDB-lite"/>
    </source>
</evidence>
<protein>
    <recommendedName>
        <fullName evidence="7">G-protein coupled receptors family 1 profile domain-containing protein</fullName>
    </recommendedName>
</protein>
<feature type="region of interest" description="Disordered" evidence="5">
    <location>
        <begin position="1"/>
        <end position="20"/>
    </location>
</feature>
<dbReference type="GO" id="GO:0008528">
    <property type="term" value="F:G protein-coupled peptide receptor activity"/>
    <property type="evidence" value="ECO:0007669"/>
    <property type="project" value="InterPro"/>
</dbReference>
<feature type="transmembrane region" description="Helical" evidence="6">
    <location>
        <begin position="166"/>
        <end position="186"/>
    </location>
</feature>
<feature type="transmembrane region" description="Helical" evidence="6">
    <location>
        <begin position="84"/>
        <end position="110"/>
    </location>
</feature>
<evidence type="ECO:0000259" key="7">
    <source>
        <dbReference type="PROSITE" id="PS50262"/>
    </source>
</evidence>
<dbReference type="InterPro" id="IPR019427">
    <property type="entry name" value="7TM_GPCR_serpentine_rcpt_Srw"/>
</dbReference>
<dbReference type="Gene3D" id="1.20.1070.10">
    <property type="entry name" value="Rhodopsin 7-helix transmembrane proteins"/>
    <property type="match status" value="1"/>
</dbReference>
<dbReference type="SUPFAM" id="SSF81321">
    <property type="entry name" value="Family A G protein-coupled receptor-like"/>
    <property type="match status" value="1"/>
</dbReference>
<evidence type="ECO:0000256" key="2">
    <source>
        <dbReference type="ARBA" id="ARBA00022692"/>
    </source>
</evidence>
<proteinExistence type="predicted"/>
<evidence type="ECO:0000256" key="1">
    <source>
        <dbReference type="ARBA" id="ARBA00004370"/>
    </source>
</evidence>
<dbReference type="PRINTS" id="PR00237">
    <property type="entry name" value="GPCRRHODOPSN"/>
</dbReference>
<dbReference type="EMBL" id="HACG01023436">
    <property type="protein sequence ID" value="CEK70301.1"/>
    <property type="molecule type" value="Transcribed_RNA"/>
</dbReference>
<organism evidence="8">
    <name type="scientific">Arion vulgaris</name>
    <dbReference type="NCBI Taxonomy" id="1028688"/>
    <lineage>
        <taxon>Eukaryota</taxon>
        <taxon>Metazoa</taxon>
        <taxon>Spiralia</taxon>
        <taxon>Lophotrochozoa</taxon>
        <taxon>Mollusca</taxon>
        <taxon>Gastropoda</taxon>
        <taxon>Heterobranchia</taxon>
        <taxon>Euthyneura</taxon>
        <taxon>Panpulmonata</taxon>
        <taxon>Eupulmonata</taxon>
        <taxon>Stylommatophora</taxon>
        <taxon>Helicina</taxon>
        <taxon>Arionoidea</taxon>
        <taxon>Arionidae</taxon>
        <taxon>Arion</taxon>
    </lineage>
</organism>
<comment type="subcellular location">
    <subcellularLocation>
        <location evidence="1">Membrane</location>
    </subcellularLocation>
</comment>
<sequence length="363" mass="41656">MMADSKTYIQDSDSTSKFSDLHGETTDDYFEGVSEVSDEIMSILHLVNTWGVGQCVTVLGIITNIINIIVFVKQGVKDTVNISLLGLAISDLVSLLFLHLLNLCFTPSILSMDLPFYPDQIMWHWGWAHTIFTRIGTGITAWITLERCLCIAAPLKVKIWITPKRSVMFMVILYIVMIGHVLPVFYTSQLTLIFDFTRNKTILGMHFMENRNDIEEVVFLINNILPSTFFVLIIVCTTILVRELRKKSKWRKQTSTSIKDNVISDRDTKIIKMVVLISAVFIFCYSPGVFVHIWAVADTELRPDGKNWYLMYAYSSFMLHFEAINSSVNLFIYLSTSSKFQTTFYHIFCCYNRKSNGKDTKNL</sequence>
<gene>
    <name evidence="8" type="primary">ORF73587</name>
</gene>
<keyword evidence="4 6" id="KW-0472">Membrane</keyword>
<evidence type="ECO:0000256" key="3">
    <source>
        <dbReference type="ARBA" id="ARBA00022989"/>
    </source>
</evidence>
<feature type="transmembrane region" description="Helical" evidence="6">
    <location>
        <begin position="51"/>
        <end position="72"/>
    </location>
</feature>
<accession>A0A0B6ZR42</accession>
<feature type="transmembrane region" description="Helical" evidence="6">
    <location>
        <begin position="122"/>
        <end position="145"/>
    </location>
</feature>
<dbReference type="Pfam" id="PF10324">
    <property type="entry name" value="7TM_GPCR_Srw"/>
    <property type="match status" value="1"/>
</dbReference>
<dbReference type="InterPro" id="IPR000276">
    <property type="entry name" value="GPCR_Rhodpsn"/>
</dbReference>
<dbReference type="GO" id="GO:0016020">
    <property type="term" value="C:membrane"/>
    <property type="evidence" value="ECO:0007669"/>
    <property type="project" value="UniProtKB-SubCell"/>
</dbReference>
<keyword evidence="3 6" id="KW-1133">Transmembrane helix</keyword>
<name>A0A0B6ZR42_9EUPU</name>
<feature type="transmembrane region" description="Helical" evidence="6">
    <location>
        <begin position="309"/>
        <end position="334"/>
    </location>
</feature>
<dbReference type="PANTHER" id="PTHR46641">
    <property type="entry name" value="FMRFAMIDE RECEPTOR-RELATED"/>
    <property type="match status" value="1"/>
</dbReference>
<dbReference type="InterPro" id="IPR017452">
    <property type="entry name" value="GPCR_Rhodpsn_7TM"/>
</dbReference>
<dbReference type="InterPro" id="IPR052954">
    <property type="entry name" value="GPCR-Ligand_Int"/>
</dbReference>
<evidence type="ECO:0000256" key="6">
    <source>
        <dbReference type="SAM" id="Phobius"/>
    </source>
</evidence>
<dbReference type="AlphaFoldDB" id="A0A0B6ZR42"/>
<feature type="compositionally biased region" description="Polar residues" evidence="5">
    <location>
        <begin position="7"/>
        <end position="18"/>
    </location>
</feature>